<name>A0A380C008_9STAP</name>
<gene>
    <name evidence="1" type="ORF">NCTC12413_00329</name>
</gene>
<sequence>MFKVCLLTIKQEDTDKVFGFIGRFFVQTSVGVALG</sequence>
<accession>A0A380C008</accession>
<dbReference type="Proteomes" id="UP000254956">
    <property type="component" value="Unassembled WGS sequence"/>
</dbReference>
<organism evidence="1 2">
    <name type="scientific">Staphylococcus arlettae</name>
    <dbReference type="NCBI Taxonomy" id="29378"/>
    <lineage>
        <taxon>Bacteria</taxon>
        <taxon>Bacillati</taxon>
        <taxon>Bacillota</taxon>
        <taxon>Bacilli</taxon>
        <taxon>Bacillales</taxon>
        <taxon>Staphylococcaceae</taxon>
        <taxon>Staphylococcus</taxon>
    </lineage>
</organism>
<dbReference type="AlphaFoldDB" id="A0A380C008"/>
<dbReference type="EMBL" id="UGZE01000001">
    <property type="protein sequence ID" value="SUJ09024.1"/>
    <property type="molecule type" value="Genomic_DNA"/>
</dbReference>
<protein>
    <submittedName>
        <fullName evidence="1">Uncharacterized protein</fullName>
    </submittedName>
</protein>
<evidence type="ECO:0000313" key="1">
    <source>
        <dbReference type="EMBL" id="SUJ09024.1"/>
    </source>
</evidence>
<proteinExistence type="predicted"/>
<evidence type="ECO:0000313" key="2">
    <source>
        <dbReference type="Proteomes" id="UP000254956"/>
    </source>
</evidence>
<reference evidence="1 2" key="1">
    <citation type="submission" date="2018-06" db="EMBL/GenBank/DDBJ databases">
        <authorList>
            <consortium name="Pathogen Informatics"/>
            <person name="Doyle S."/>
        </authorList>
    </citation>
    <scope>NUCLEOTIDE SEQUENCE [LARGE SCALE GENOMIC DNA]</scope>
    <source>
        <strain evidence="1 2">NCTC12413</strain>
    </source>
</reference>